<evidence type="ECO:0000259" key="1">
    <source>
        <dbReference type="PROSITE" id="PS51186"/>
    </source>
</evidence>
<comment type="caution">
    <text evidence="2">The sequence shown here is derived from an EMBL/GenBank/DDBJ whole genome shotgun (WGS) entry which is preliminary data.</text>
</comment>
<accession>A0A399J9P6</accession>
<keyword evidence="2" id="KW-0808">Transferase</keyword>
<feature type="domain" description="N-acetyltransferase" evidence="1">
    <location>
        <begin position="189"/>
        <end position="334"/>
    </location>
</feature>
<dbReference type="Proteomes" id="UP000265419">
    <property type="component" value="Unassembled WGS sequence"/>
</dbReference>
<keyword evidence="3" id="KW-1185">Reference proteome</keyword>
<dbReference type="InterPro" id="IPR000182">
    <property type="entry name" value="GNAT_dom"/>
</dbReference>
<evidence type="ECO:0000313" key="2">
    <source>
        <dbReference type="EMBL" id="RII42331.1"/>
    </source>
</evidence>
<name>A0A399J9P6_9MICC</name>
<proteinExistence type="predicted"/>
<dbReference type="AlphaFoldDB" id="A0A399J9P6"/>
<dbReference type="InterPro" id="IPR016181">
    <property type="entry name" value="Acyl_CoA_acyltransferase"/>
</dbReference>
<gene>
    <name evidence="2" type="ORF">DWB68_08030</name>
</gene>
<dbReference type="PANTHER" id="PTHR43072">
    <property type="entry name" value="N-ACETYLTRANSFERASE"/>
    <property type="match status" value="1"/>
</dbReference>
<dbReference type="Gene3D" id="3.40.630.30">
    <property type="match status" value="1"/>
</dbReference>
<evidence type="ECO:0000313" key="3">
    <source>
        <dbReference type="Proteomes" id="UP000265419"/>
    </source>
</evidence>
<protein>
    <submittedName>
        <fullName evidence="2">GNAT family N-acetyltransferase</fullName>
    </submittedName>
</protein>
<dbReference type="EMBL" id="QQXK01000013">
    <property type="protein sequence ID" value="RII42331.1"/>
    <property type="molecule type" value="Genomic_DNA"/>
</dbReference>
<dbReference type="PROSITE" id="PS51186">
    <property type="entry name" value="GNAT"/>
    <property type="match status" value="2"/>
</dbReference>
<dbReference type="GO" id="GO:0016747">
    <property type="term" value="F:acyltransferase activity, transferring groups other than amino-acyl groups"/>
    <property type="evidence" value="ECO:0007669"/>
    <property type="project" value="InterPro"/>
</dbReference>
<feature type="domain" description="N-acetyltransferase" evidence="1">
    <location>
        <begin position="17"/>
        <end position="180"/>
    </location>
</feature>
<dbReference type="Pfam" id="PF00583">
    <property type="entry name" value="Acetyltransf_1"/>
    <property type="match status" value="2"/>
</dbReference>
<organism evidence="2 3">
    <name type="scientific">Galactobacter valiniphilus</name>
    <dbReference type="NCBI Taxonomy" id="2676122"/>
    <lineage>
        <taxon>Bacteria</taxon>
        <taxon>Bacillati</taxon>
        <taxon>Actinomycetota</taxon>
        <taxon>Actinomycetes</taxon>
        <taxon>Micrococcales</taxon>
        <taxon>Micrococcaceae</taxon>
        <taxon>Galactobacter</taxon>
    </lineage>
</organism>
<dbReference type="SUPFAM" id="SSF55729">
    <property type="entry name" value="Acyl-CoA N-acyltransferases (Nat)"/>
    <property type="match status" value="2"/>
</dbReference>
<sequence>MIGVAVTMPEPLTAPRVHFRAATWEDLEELNALTNRVAVADDTDELVELEDHAEEWRRADFDPERDVVLAVAEEGSIVGWAEAGVSSSPRDGAIRAYAGGGVAPERRAEGIGTALLAWVSERAAAKAAALHPGVSVVVFGWGREESSDSAQLLRSAGFAPARYFSDMRVEFAGWAGAEAVEPLGEPGSVLIRQPGVEDEEAVRLAHNEAFEDHWGSSHQTAQRWGEMWRKRVFRPELSRIAVDAATGEVLAYVLSEVWVEGEQYVSLVGTRRAARGRRLASVLLGGVLEAGRAAGLSKAELGVDAASPTGANGVYERAGFKLVRTGVTMDLPAR</sequence>
<reference evidence="2 3" key="1">
    <citation type="submission" date="2018-07" db="EMBL/GenBank/DDBJ databases">
        <title>Arthrobacter sp. nov., isolated from raw cow's milk with high bacterial count.</title>
        <authorList>
            <person name="Hahne J."/>
            <person name="Isele D."/>
            <person name="Lipski A."/>
        </authorList>
    </citation>
    <scope>NUCLEOTIDE SEQUENCE [LARGE SCALE GENOMIC DNA]</scope>
    <source>
        <strain evidence="2 3">JZ R-35</strain>
    </source>
</reference>